<dbReference type="SFLD" id="SFLDG01016">
    <property type="entry name" value="Prenyltransferase_Like_2"/>
    <property type="match status" value="1"/>
</dbReference>
<comment type="pathway">
    <text evidence="1">Secondary metabolite biosynthesis; hopanoid biosynthesis.</text>
</comment>
<dbReference type="PANTHER" id="PTHR11764:SF20">
    <property type="entry name" value="LANOSTEROL SYNTHASE"/>
    <property type="match status" value="1"/>
</dbReference>
<dbReference type="InterPro" id="IPR032696">
    <property type="entry name" value="SQ_cyclase_C"/>
</dbReference>
<dbReference type="GO" id="GO:0016104">
    <property type="term" value="P:triterpenoid biosynthetic process"/>
    <property type="evidence" value="ECO:0007669"/>
    <property type="project" value="InterPro"/>
</dbReference>
<comment type="similarity">
    <text evidence="2">Belongs to the terpene cyclase/mutase family.</text>
</comment>
<keyword evidence="4" id="KW-0413">Isomerase</keyword>
<dbReference type="InterPro" id="IPR018333">
    <property type="entry name" value="Squalene_cyclase"/>
</dbReference>
<dbReference type="InterPro" id="IPR006400">
    <property type="entry name" value="Hopene-cyclase"/>
</dbReference>
<dbReference type="STRING" id="1196031.A361_05265"/>
<organism evidence="7 8">
    <name type="scientific">Cytobacillus oceanisediminis 2691</name>
    <dbReference type="NCBI Taxonomy" id="1196031"/>
    <lineage>
        <taxon>Bacteria</taxon>
        <taxon>Bacillati</taxon>
        <taxon>Bacillota</taxon>
        <taxon>Bacilli</taxon>
        <taxon>Bacillales</taxon>
        <taxon>Bacillaceae</taxon>
        <taxon>Cytobacillus</taxon>
    </lineage>
</organism>
<keyword evidence="3" id="KW-0677">Repeat</keyword>
<dbReference type="NCBIfam" id="TIGR01507">
    <property type="entry name" value="hopene_cyclase"/>
    <property type="match status" value="1"/>
</dbReference>
<dbReference type="Pfam" id="PF13243">
    <property type="entry name" value="SQHop_cyclase_C"/>
    <property type="match status" value="1"/>
</dbReference>
<name>A0A161IX93_9BACI</name>
<evidence type="ECO:0000256" key="3">
    <source>
        <dbReference type="ARBA" id="ARBA00022737"/>
    </source>
</evidence>
<dbReference type="RefSeq" id="WP_033196603.1">
    <property type="nucleotide sequence ID" value="NZ_CP015506.1"/>
</dbReference>
<dbReference type="PANTHER" id="PTHR11764">
    <property type="entry name" value="TERPENE CYCLASE/MUTASE FAMILY MEMBER"/>
    <property type="match status" value="1"/>
</dbReference>
<feature type="domain" description="Squalene cyclase C-terminal" evidence="5">
    <location>
        <begin position="310"/>
        <end position="620"/>
    </location>
</feature>
<dbReference type="EMBL" id="CP015506">
    <property type="protein sequence ID" value="AND38555.1"/>
    <property type="molecule type" value="Genomic_DNA"/>
</dbReference>
<dbReference type="SUPFAM" id="SSF48239">
    <property type="entry name" value="Terpenoid cyclases/Protein prenyltransferases"/>
    <property type="match status" value="2"/>
</dbReference>
<evidence type="ECO:0000256" key="1">
    <source>
        <dbReference type="ARBA" id="ARBA00004999"/>
    </source>
</evidence>
<evidence type="ECO:0000259" key="5">
    <source>
        <dbReference type="Pfam" id="PF13243"/>
    </source>
</evidence>
<dbReference type="Proteomes" id="UP000077856">
    <property type="component" value="Chromosome"/>
</dbReference>
<dbReference type="InterPro" id="IPR032697">
    <property type="entry name" value="SQ_cyclase_N"/>
</dbReference>
<dbReference type="InterPro" id="IPR002365">
    <property type="entry name" value="Terpene_synthase_CS"/>
</dbReference>
<protein>
    <submittedName>
        <fullName evidence="7">Squalene--hopene cyclase</fullName>
    </submittedName>
</protein>
<dbReference type="GO" id="GO:0005811">
    <property type="term" value="C:lipid droplet"/>
    <property type="evidence" value="ECO:0007669"/>
    <property type="project" value="InterPro"/>
</dbReference>
<evidence type="ECO:0000313" key="7">
    <source>
        <dbReference type="EMBL" id="AND38555.1"/>
    </source>
</evidence>
<dbReference type="Pfam" id="PF13249">
    <property type="entry name" value="SQHop_cyclase_N"/>
    <property type="match status" value="1"/>
</dbReference>
<feature type="domain" description="Squalene cyclase N-terminal" evidence="6">
    <location>
        <begin position="11"/>
        <end position="295"/>
    </location>
</feature>
<evidence type="ECO:0000259" key="6">
    <source>
        <dbReference type="Pfam" id="PF13249"/>
    </source>
</evidence>
<reference evidence="7 8" key="1">
    <citation type="submission" date="2016-04" db="EMBL/GenBank/DDBJ databases">
        <title>Complete genome sequence of Bacillus oceanisediminis strain 2691.</title>
        <authorList>
            <person name="Jeong H."/>
            <person name="Kim H.J."/>
            <person name="Lee D.-W."/>
        </authorList>
    </citation>
    <scope>NUCLEOTIDE SEQUENCE [LARGE SCALE GENOMIC DNA]</scope>
    <source>
        <strain evidence="7 8">2691</strain>
    </source>
</reference>
<dbReference type="eggNOG" id="COG1657">
    <property type="taxonomic scope" value="Bacteria"/>
</dbReference>
<dbReference type="InterPro" id="IPR008930">
    <property type="entry name" value="Terpenoid_cyclase/PrenylTrfase"/>
</dbReference>
<proteinExistence type="inferred from homology"/>
<evidence type="ECO:0000256" key="2">
    <source>
        <dbReference type="ARBA" id="ARBA00009755"/>
    </source>
</evidence>
<dbReference type="NCBIfam" id="TIGR01787">
    <property type="entry name" value="squalene_cyclas"/>
    <property type="match status" value="1"/>
</dbReference>
<dbReference type="GO" id="GO:0016866">
    <property type="term" value="F:intramolecular transferase activity"/>
    <property type="evidence" value="ECO:0007669"/>
    <property type="project" value="InterPro"/>
</dbReference>
<dbReference type="AlphaFoldDB" id="A0A161IX93"/>
<dbReference type="KEGG" id="bon:A361_05265"/>
<evidence type="ECO:0000256" key="4">
    <source>
        <dbReference type="ARBA" id="ARBA00023235"/>
    </source>
</evidence>
<dbReference type="PROSITE" id="PS01074">
    <property type="entry name" value="TERPENE_SYNTHASES"/>
    <property type="match status" value="1"/>
</dbReference>
<accession>A0A161IX93</accession>
<gene>
    <name evidence="7" type="ORF">A361_05265</name>
</gene>
<dbReference type="UniPathway" id="UPA00337"/>
<dbReference type="Gene3D" id="1.50.10.20">
    <property type="match status" value="2"/>
</dbReference>
<evidence type="ECO:0000313" key="8">
    <source>
        <dbReference type="Proteomes" id="UP000077856"/>
    </source>
</evidence>
<sequence length="630" mass="71493">MRNVQLVKAEITRLTDLLKRSQSQDGSWAYPFEIGIMTDVYMIILLRTLKTKDEELIRKLAERIESRQDESGAWKLFRDEKEGNLSLTIEAYYALLYSGYRQKNDPALSAARKFILSKGGIKKGGIFTKIMLAMTGQYPWPAVFPVPIEIVLLPPSSPISIYQLSSFARIHLLPVILLGSKKFRRRTENSPDLDEIYGTRDREELWEESRSDEWRKLADILTDMAESLIGLPDRLRSMAYEGTKQYLLERIEPDGTSLNYFSSTFYMIFALLALGCSPKDPVIIKAVKGLKGMSCTIDGHIHFQLTDAKVWNTALISHALQEAGVDESDTAILNANNYLLSRQQTRHGDWTVHNRKGLPGGWGFSDFNTMHPDVDDTTASLRSLHNQTGAAAKKSRQRGDQWALSMQNRDGGWPAFEKNVDNRLLNLIPIQGAEFILTDPSTADLTGRTIEYLCTFTTGAETSIKRGISWLKKNQRRDGSWYGRWGICYLYGTWAALTGLAAAGEKEDKKYIRKAVEWLKSVQNEDGGWGESCRSDIEKRYVPLGSSTLTHTAWAVDALIAVSHENSPEIRKGMAFLIREGQRNDWTTDYPKGQGMAGFLYMHYHSYRYIWPLLALGHYEKKFMQKGSSE</sequence>